<protein>
    <recommendedName>
        <fullName evidence="4">DUF4825 domain-containing protein</fullName>
    </recommendedName>
</protein>
<proteinExistence type="predicted"/>
<evidence type="ECO:0000313" key="2">
    <source>
        <dbReference type="EMBL" id="HIU62462.1"/>
    </source>
</evidence>
<dbReference type="AlphaFoldDB" id="A0A9D1MLG4"/>
<evidence type="ECO:0000256" key="1">
    <source>
        <dbReference type="SAM" id="SignalP"/>
    </source>
</evidence>
<organism evidence="2 3">
    <name type="scientific">Candidatus Caccalectryoclostridium excrementigallinarum</name>
    <dbReference type="NCBI Taxonomy" id="2840710"/>
    <lineage>
        <taxon>Bacteria</taxon>
        <taxon>Bacillati</taxon>
        <taxon>Bacillota</taxon>
        <taxon>Clostridia</taxon>
        <taxon>Christensenellales</taxon>
        <taxon>Christensenellaceae</taxon>
        <taxon>Christensenellaceae incertae sedis</taxon>
        <taxon>Candidatus Caccalectryoclostridium</taxon>
    </lineage>
</organism>
<feature type="chain" id="PRO_5038876070" description="DUF4825 domain-containing protein" evidence="1">
    <location>
        <begin position="24"/>
        <end position="386"/>
    </location>
</feature>
<reference evidence="2" key="2">
    <citation type="journal article" date="2021" name="PeerJ">
        <title>Extensive microbial diversity within the chicken gut microbiome revealed by metagenomics and culture.</title>
        <authorList>
            <person name="Gilroy R."/>
            <person name="Ravi A."/>
            <person name="Getino M."/>
            <person name="Pursley I."/>
            <person name="Horton D.L."/>
            <person name="Alikhan N.F."/>
            <person name="Baker D."/>
            <person name="Gharbi K."/>
            <person name="Hall N."/>
            <person name="Watson M."/>
            <person name="Adriaenssens E.M."/>
            <person name="Foster-Nyarko E."/>
            <person name="Jarju S."/>
            <person name="Secka A."/>
            <person name="Antonio M."/>
            <person name="Oren A."/>
            <person name="Chaudhuri R.R."/>
            <person name="La Ragione R."/>
            <person name="Hildebrand F."/>
            <person name="Pallen M.J."/>
        </authorList>
    </citation>
    <scope>NUCLEOTIDE SEQUENCE</scope>
    <source>
        <strain evidence="2">9366</strain>
    </source>
</reference>
<dbReference type="PROSITE" id="PS51257">
    <property type="entry name" value="PROKAR_LIPOPROTEIN"/>
    <property type="match status" value="1"/>
</dbReference>
<dbReference type="EMBL" id="DVNJ01000006">
    <property type="protein sequence ID" value="HIU62462.1"/>
    <property type="molecule type" value="Genomic_DNA"/>
</dbReference>
<reference evidence="2" key="1">
    <citation type="submission" date="2020-10" db="EMBL/GenBank/DDBJ databases">
        <authorList>
            <person name="Gilroy R."/>
        </authorList>
    </citation>
    <scope>NUCLEOTIDE SEQUENCE</scope>
    <source>
        <strain evidence="2">9366</strain>
    </source>
</reference>
<evidence type="ECO:0000313" key="3">
    <source>
        <dbReference type="Proteomes" id="UP000824145"/>
    </source>
</evidence>
<feature type="signal peptide" evidence="1">
    <location>
        <begin position="1"/>
        <end position="23"/>
    </location>
</feature>
<accession>A0A9D1MLG4</accession>
<comment type="caution">
    <text evidence="2">The sequence shown here is derived from an EMBL/GenBank/DDBJ whole genome shotgun (WGS) entry which is preliminary data.</text>
</comment>
<gene>
    <name evidence="2" type="ORF">IAB07_01665</name>
</gene>
<name>A0A9D1MLG4_9FIRM</name>
<evidence type="ECO:0008006" key="4">
    <source>
        <dbReference type="Google" id="ProtNLM"/>
    </source>
</evidence>
<keyword evidence="1" id="KW-0732">Signal</keyword>
<dbReference type="Proteomes" id="UP000824145">
    <property type="component" value="Unassembled WGS sequence"/>
</dbReference>
<sequence length="386" mass="42559">MKKKIAVLLIVILALTFALTALAGCRDLSAQEAFEALVSAYEMSMGIKSDPDNENSKYNNVIYYYKEQDRRGIETVTDPSGKQVPVSLKNTTVNVHCDIDDDYVLHPDQGFGVHLLVDRYVEQKNSAGNMVDDYNNNVVYDAQGNIVTYSEDFPIQGSTEKVTVIDKSGRKPKEVEVEVVNPDLDSLKNYGVNAVLDQTAAKTDGSKRFLSASTGEPFGFNAVKNSDGLRGQLQQYMEGMSAQEFVASEYMQPYTLSSRLEEIGLLTAEDITFKNVFSANGSKVGGAKEQMNLITLTFKMTDGYAERYSERTGKDASQSVFAGCLYAQIEITFGRISNIFVYTSDPDTTGILAADQEVYNLQISYLGPNLGSMPTGYTKVDKFFKG</sequence>